<gene>
    <name evidence="2" type="ORF">CTI12_AA246830</name>
</gene>
<comment type="caution">
    <text evidence="2">The sequence shown here is derived from an EMBL/GenBank/DDBJ whole genome shotgun (WGS) entry which is preliminary data.</text>
</comment>
<feature type="compositionally biased region" description="Polar residues" evidence="1">
    <location>
        <begin position="39"/>
        <end position="56"/>
    </location>
</feature>
<name>A0A2U1NNY9_ARTAN</name>
<dbReference type="AlphaFoldDB" id="A0A2U1NNY9"/>
<evidence type="ECO:0000313" key="3">
    <source>
        <dbReference type="Proteomes" id="UP000245207"/>
    </source>
</evidence>
<dbReference type="Proteomes" id="UP000245207">
    <property type="component" value="Unassembled WGS sequence"/>
</dbReference>
<organism evidence="2 3">
    <name type="scientific">Artemisia annua</name>
    <name type="common">Sweet wormwood</name>
    <dbReference type="NCBI Taxonomy" id="35608"/>
    <lineage>
        <taxon>Eukaryota</taxon>
        <taxon>Viridiplantae</taxon>
        <taxon>Streptophyta</taxon>
        <taxon>Embryophyta</taxon>
        <taxon>Tracheophyta</taxon>
        <taxon>Spermatophyta</taxon>
        <taxon>Magnoliopsida</taxon>
        <taxon>eudicotyledons</taxon>
        <taxon>Gunneridae</taxon>
        <taxon>Pentapetalae</taxon>
        <taxon>asterids</taxon>
        <taxon>campanulids</taxon>
        <taxon>Asterales</taxon>
        <taxon>Asteraceae</taxon>
        <taxon>Asteroideae</taxon>
        <taxon>Anthemideae</taxon>
        <taxon>Artemisiinae</taxon>
        <taxon>Artemisia</taxon>
    </lineage>
</organism>
<keyword evidence="3" id="KW-1185">Reference proteome</keyword>
<accession>A0A2U1NNY9</accession>
<evidence type="ECO:0000256" key="1">
    <source>
        <dbReference type="SAM" id="MobiDB-lite"/>
    </source>
</evidence>
<feature type="compositionally biased region" description="Basic and acidic residues" evidence="1">
    <location>
        <begin position="100"/>
        <end position="109"/>
    </location>
</feature>
<reference evidence="2 3" key="1">
    <citation type="journal article" date="2018" name="Mol. Plant">
        <title>The genome of Artemisia annua provides insight into the evolution of Asteraceae family and artemisinin biosynthesis.</title>
        <authorList>
            <person name="Shen Q."/>
            <person name="Zhang L."/>
            <person name="Liao Z."/>
            <person name="Wang S."/>
            <person name="Yan T."/>
            <person name="Shi P."/>
            <person name="Liu M."/>
            <person name="Fu X."/>
            <person name="Pan Q."/>
            <person name="Wang Y."/>
            <person name="Lv Z."/>
            <person name="Lu X."/>
            <person name="Zhang F."/>
            <person name="Jiang W."/>
            <person name="Ma Y."/>
            <person name="Chen M."/>
            <person name="Hao X."/>
            <person name="Li L."/>
            <person name="Tang Y."/>
            <person name="Lv G."/>
            <person name="Zhou Y."/>
            <person name="Sun X."/>
            <person name="Brodelius P.E."/>
            <person name="Rose J.K.C."/>
            <person name="Tang K."/>
        </authorList>
    </citation>
    <scope>NUCLEOTIDE SEQUENCE [LARGE SCALE GENOMIC DNA]</scope>
    <source>
        <strain evidence="3">cv. Huhao1</strain>
        <tissue evidence="2">Leaf</tissue>
    </source>
</reference>
<dbReference type="EMBL" id="PKPP01002450">
    <property type="protein sequence ID" value="PWA75206.1"/>
    <property type="molecule type" value="Genomic_DNA"/>
</dbReference>
<feature type="region of interest" description="Disordered" evidence="1">
    <location>
        <begin position="1"/>
        <end position="109"/>
    </location>
</feature>
<feature type="compositionally biased region" description="Basic and acidic residues" evidence="1">
    <location>
        <begin position="75"/>
        <end position="85"/>
    </location>
</feature>
<sequence>MLDSLSSTQDLESQTDKNTTPVQKQKSAKLAFEGESVDIATTTPVKDNHAASSAIPQITPLDLESPINENTTPFEKQKSAKRASDGEPGIDGSSINRQILEIKMEKSAK</sequence>
<protein>
    <submittedName>
        <fullName evidence="2">Uncharacterized protein</fullName>
    </submittedName>
</protein>
<proteinExistence type="predicted"/>
<evidence type="ECO:0000313" key="2">
    <source>
        <dbReference type="EMBL" id="PWA75206.1"/>
    </source>
</evidence>
<feature type="compositionally biased region" description="Polar residues" evidence="1">
    <location>
        <begin position="1"/>
        <end position="25"/>
    </location>
</feature>